<evidence type="ECO:0008006" key="3">
    <source>
        <dbReference type="Google" id="ProtNLM"/>
    </source>
</evidence>
<proteinExistence type="predicted"/>
<dbReference type="HOGENOM" id="CLU_109883_0_0_1"/>
<evidence type="ECO:0000313" key="1">
    <source>
        <dbReference type="EMBL" id="KDQ32773.1"/>
    </source>
</evidence>
<accession>A0A067NXH8</accession>
<dbReference type="VEuPathDB" id="FungiDB:PLEOSDRAFT_164877"/>
<evidence type="ECO:0000313" key="2">
    <source>
        <dbReference type="Proteomes" id="UP000027073"/>
    </source>
</evidence>
<dbReference type="InterPro" id="IPR011051">
    <property type="entry name" value="RmlC_Cupin_sf"/>
</dbReference>
<dbReference type="Gene3D" id="2.60.120.10">
    <property type="entry name" value="Jelly Rolls"/>
    <property type="match status" value="1"/>
</dbReference>
<dbReference type="EMBL" id="KL198004">
    <property type="protein sequence ID" value="KDQ32773.1"/>
    <property type="molecule type" value="Genomic_DNA"/>
</dbReference>
<reference evidence="2" key="1">
    <citation type="journal article" date="2014" name="Proc. Natl. Acad. Sci. U.S.A.">
        <title>Extensive sampling of basidiomycete genomes demonstrates inadequacy of the white-rot/brown-rot paradigm for wood decay fungi.</title>
        <authorList>
            <person name="Riley R."/>
            <person name="Salamov A.A."/>
            <person name="Brown D.W."/>
            <person name="Nagy L.G."/>
            <person name="Floudas D."/>
            <person name="Held B.W."/>
            <person name="Levasseur A."/>
            <person name="Lombard V."/>
            <person name="Morin E."/>
            <person name="Otillar R."/>
            <person name="Lindquist E.A."/>
            <person name="Sun H."/>
            <person name="LaButti K.M."/>
            <person name="Schmutz J."/>
            <person name="Jabbour D."/>
            <person name="Luo H."/>
            <person name="Baker S.E."/>
            <person name="Pisabarro A.G."/>
            <person name="Walton J.D."/>
            <person name="Blanchette R.A."/>
            <person name="Henrissat B."/>
            <person name="Martin F."/>
            <person name="Cullen D."/>
            <person name="Hibbett D.S."/>
            <person name="Grigoriev I.V."/>
        </authorList>
    </citation>
    <scope>NUCLEOTIDE SEQUENCE [LARGE SCALE GENOMIC DNA]</scope>
    <source>
        <strain evidence="2">PC15</strain>
    </source>
</reference>
<dbReference type="InParanoid" id="A0A067NXH8"/>
<gene>
    <name evidence="1" type="ORF">PLEOSDRAFT_164877</name>
</gene>
<dbReference type="SUPFAM" id="SSF51182">
    <property type="entry name" value="RmlC-like cupins"/>
    <property type="match status" value="1"/>
</dbReference>
<sequence>MAATATATATADAQIDLWDEPETVSIGKGMTMTFLRNSDYLSRVIISAESDGLTVPLHYHEMHDEIFRVVKGRVRYTLGEAGAKFKAFSWLRATTRFYTAEDGEVVIPKGTAHAIFVEPGQDVVFEERTTPMDDDKEVFFRNVFAVGGLTASPFAVMQIFYHGDGYPALPGGIRILEKALTSLLGHYIAPLLGYKLAYDPLKIKKHA</sequence>
<dbReference type="AlphaFoldDB" id="A0A067NXH8"/>
<name>A0A067NXH8_PLEO1</name>
<dbReference type="Proteomes" id="UP000027073">
    <property type="component" value="Unassembled WGS sequence"/>
</dbReference>
<dbReference type="InterPro" id="IPR014710">
    <property type="entry name" value="RmlC-like_jellyroll"/>
</dbReference>
<protein>
    <recommendedName>
        <fullName evidence="3">Cupin type-1 domain-containing protein</fullName>
    </recommendedName>
</protein>
<dbReference type="CDD" id="cd02208">
    <property type="entry name" value="cupin_RmlC-like"/>
    <property type="match status" value="1"/>
</dbReference>
<organism evidence="1 2">
    <name type="scientific">Pleurotus ostreatus (strain PC15)</name>
    <name type="common">Oyster mushroom</name>
    <dbReference type="NCBI Taxonomy" id="1137138"/>
    <lineage>
        <taxon>Eukaryota</taxon>
        <taxon>Fungi</taxon>
        <taxon>Dikarya</taxon>
        <taxon>Basidiomycota</taxon>
        <taxon>Agaricomycotina</taxon>
        <taxon>Agaricomycetes</taxon>
        <taxon>Agaricomycetidae</taxon>
        <taxon>Agaricales</taxon>
        <taxon>Pleurotineae</taxon>
        <taxon>Pleurotaceae</taxon>
        <taxon>Pleurotus</taxon>
    </lineage>
</organism>
<dbReference type="OrthoDB" id="504210at2759"/>